<feature type="region of interest" description="Disordered" evidence="8">
    <location>
        <begin position="1987"/>
        <end position="2022"/>
    </location>
</feature>
<dbReference type="OMA" id="DTEDQNM"/>
<evidence type="ECO:0000313" key="11">
    <source>
        <dbReference type="Proteomes" id="UP000694559"/>
    </source>
</evidence>
<feature type="coiled-coil region" evidence="7">
    <location>
        <begin position="1614"/>
        <end position="1641"/>
    </location>
</feature>
<dbReference type="SMART" id="SM01295">
    <property type="entry name" value="K167R"/>
    <property type="match status" value="3"/>
</dbReference>
<feature type="compositionally biased region" description="Basic residues" evidence="8">
    <location>
        <begin position="235"/>
        <end position="245"/>
    </location>
</feature>
<dbReference type="Pfam" id="PF08065">
    <property type="entry name" value="KI67R"/>
    <property type="match status" value="3"/>
</dbReference>
<evidence type="ECO:0000256" key="2">
    <source>
        <dbReference type="ARBA" id="ARBA00022499"/>
    </source>
</evidence>
<keyword evidence="4" id="KW-0832">Ubl conjugation</keyword>
<dbReference type="GO" id="GO:0005634">
    <property type="term" value="C:nucleus"/>
    <property type="evidence" value="ECO:0007669"/>
    <property type="project" value="UniProtKB-SubCell"/>
</dbReference>
<evidence type="ECO:0000313" key="10">
    <source>
        <dbReference type="Ensembl" id="ENSNNAP00000028744.1"/>
    </source>
</evidence>
<feature type="compositionally biased region" description="Polar residues" evidence="8">
    <location>
        <begin position="527"/>
        <end position="542"/>
    </location>
</feature>
<feature type="compositionally biased region" description="Polar residues" evidence="8">
    <location>
        <begin position="1"/>
        <end position="19"/>
    </location>
</feature>
<keyword evidence="3" id="KW-0597">Phosphoprotein</keyword>
<keyword evidence="11" id="KW-1185">Reference proteome</keyword>
<evidence type="ECO:0000256" key="5">
    <source>
        <dbReference type="ARBA" id="ARBA00023242"/>
    </source>
</evidence>
<evidence type="ECO:0000256" key="4">
    <source>
        <dbReference type="ARBA" id="ARBA00022843"/>
    </source>
</evidence>
<protein>
    <recommendedName>
        <fullName evidence="9">PP1-binding domain-containing protein</fullName>
    </recommendedName>
</protein>
<comment type="subcellular location">
    <subcellularLocation>
        <location evidence="1">Nucleus</location>
    </subcellularLocation>
</comment>
<feature type="region of interest" description="Disordered" evidence="8">
    <location>
        <begin position="1797"/>
        <end position="1896"/>
    </location>
</feature>
<keyword evidence="5" id="KW-0539">Nucleus</keyword>
<dbReference type="GO" id="GO:0051983">
    <property type="term" value="P:regulation of chromosome segregation"/>
    <property type="evidence" value="ECO:0007669"/>
    <property type="project" value="TreeGrafter"/>
</dbReference>
<keyword evidence="7" id="KW-0175">Coiled coil</keyword>
<feature type="compositionally biased region" description="Polar residues" evidence="8">
    <location>
        <begin position="1882"/>
        <end position="1896"/>
    </location>
</feature>
<feature type="compositionally biased region" description="Basic and acidic residues" evidence="8">
    <location>
        <begin position="2051"/>
        <end position="2065"/>
    </location>
</feature>
<dbReference type="Ensembl" id="ENSNNAT00000030124.1">
    <property type="protein sequence ID" value="ENSNNAP00000028744.1"/>
    <property type="gene ID" value="ENSNNAG00000018459.1"/>
</dbReference>
<dbReference type="InterPro" id="IPR012568">
    <property type="entry name" value="KI67R"/>
</dbReference>
<organism evidence="10 11">
    <name type="scientific">Naja naja</name>
    <name type="common">Indian cobra</name>
    <dbReference type="NCBI Taxonomy" id="35670"/>
    <lineage>
        <taxon>Eukaryota</taxon>
        <taxon>Metazoa</taxon>
        <taxon>Chordata</taxon>
        <taxon>Craniata</taxon>
        <taxon>Vertebrata</taxon>
        <taxon>Euteleostomi</taxon>
        <taxon>Lepidosauria</taxon>
        <taxon>Squamata</taxon>
        <taxon>Bifurcata</taxon>
        <taxon>Unidentata</taxon>
        <taxon>Episquamata</taxon>
        <taxon>Toxicofera</taxon>
        <taxon>Serpentes</taxon>
        <taxon>Colubroidea</taxon>
        <taxon>Elapidae</taxon>
        <taxon>Elapinae</taxon>
        <taxon>Naja</taxon>
    </lineage>
</organism>
<dbReference type="InterPro" id="IPR029334">
    <property type="entry name" value="PP1-bd"/>
</dbReference>
<feature type="compositionally biased region" description="Basic and acidic residues" evidence="8">
    <location>
        <begin position="22"/>
        <end position="36"/>
    </location>
</feature>
<sequence>MQQMDLLHPQNSDYKSSPITGKKCETCSPRRNEKRLQKQYSTPEFKYKMDSIEKANELSPFSKLYELMKHDGTSNVKENTGNETLLEDVFHSRSRRSAVNRAKLTKVEESEDSKIQGKHGVVASPIPTFEEKKSEKSSSTQNCDIQQKQKCEGANQSDFKNIEENEVGKCAHFKANQQSAQHFPESCILSLDYTEKAKCLNKFNITDAFTSLENTLPKAKPSQESPQNYSSPCSRKPRRSSKSRRTGVEIDSLNKMKSSEEMKECSVQVSGQVHESGILIESISSKTNENRELVTEAALNLKDSEDGNSSTIFSSLHLNTSENCNNIELNKIISTEYSYIEAIDKESIPADLSPTSEIMANEIPEKNLETKCPTNENTKIGTENYEQNVNMKNDIPTFSSSYESRIQASAKVNAVSEMNVLCPLNKKSEAKKSPQKRRATELDFQVQSLGKRKRVSFGGQLSPELFDKRLPPNSPLKKGAIPARLSMPFGNSPRAVLKKAAELSQSVIQGSFERKQYEKMVSRQADSHSAPQRQQCTSDPHVTSQPSESEETTTQEMHMNSLFSEVKNTVSSVTSSLRRSKPCTPRRSSTRGKSGVMGTIHSKRRSVVKSWAEVVKQGIPKLQLKSASKQEVKTRSMKKVASKSSKKNNSLKTPKRKISGHFTTGHANSPAPIVIGKAHTGILNITAQVPKVVINYPLKKHCDLNESFTGLAEMFCSPPDGKQKSFIPETQISEINASEVFEKKSVLDINISSQRAHNQDIISPALEEVSQIPIHDNLMVSLNDRNIMGMEEEKLQQESEPVRQLLEIKRLLKTTKERSEPVEVLSGDKRLLRTPKEKSEPDEALSGVKRLLRTPKEKSESVDALSGVKRLLRTPKQKSEPVETLSGVRRLLRTPKEKPESVEDFSGVKRLFKTPKEKSESVEDLSGIKRLFKTPKEKSESVEVPSGDKRLLRTPKQKSESVEALSGARRLLRTPKEKSESVEDFSGVKRLFKTPKDKSVEDLSGIKRLFKTPKEKSESVEAPSGDKRLLRTPKQKSEPVEALSGARRLLRTPKEKSESVDALSGVKRLLRTPKQKSEPVEALSGVRRLLRTPKEKPESVDTLSGVRRLLRTPKEKPELVEDFSGIKRLFKTPKEKSESVEDLSGIKMLLKTPKQTMEPPADDNYTTSRLTTEEVLKNMIGSVTKNEAQIMEDTTINGITEEVKETVKPIEDRGNTQVMSPKQRFEPINNMVDSTQTLKASKPKSMPTDDYLGLQKFMIEPKEGFIIPDIDYTGAKEMLDTENDKAKIPESLNFVEENGSYTSCKNKLESMENVPGSFKADLEKESHFPVTKNNSSVPNHVGFVACNLFNELKTEFNRTISLSENYEPDGMSLKNEAKTDFEKEASENSDALKTKKPEPLALARTRRRKINDCSSAVYTKKIQRPTENRSTSANREQISEYFDSHTELNLLHKSESNFTIIETTKLSQRGRSKKQHVVTNANIGPNSISHTQELEKPLKETAVEKQPVNRRKVATKRKGKTVTSMDFEENGPVQENESDLTAKTRLRSRNVKQSASDIKTTFAKGKANDTMSGEESSKRRKIAAIQSSPETLITTLNADKRGMQKSTISKTSKTKASENNLKAMEKKLVAKKKKVQFLLNNDFKASEEKCALGYESNTHKEESQTENICNGIPKVPLESMQTPAEPSPPRIEKLSKKNLPSRGRGKKSVSNPFVESESKPVSDGKDHDVIVSLKENQPRRGRGRKKDQVLLKSIPLENNISGDSTVNKCPSSQGGCSLPQGQNENFEESEMLPLENVQTCEGHIPPKRVVKENPPRRGRSKQTNETSGNKEADVQGPNMAIGQEDNQSKKARGKRNTQESCSTKSQRTVKENPPKRGRHKNSISGAISTDSNSTHITPMIGKNIDGKNAFLAKEDQSKVSRRTRNTVIFQKILSPVKNDTCHLLSLNRGEHSDEQPNEDLKTANNANENFTYKCRKRKAVHEISANSISSSNDIQQNGKKDSKAVSKQNTSRSKRKRLTPCGMSAESNDELIIYSRKSPLVTDNLGPLENSVEKKRQSKKQRQESNIESLVPPSLNVSITLSSANENQSGNCKESVGKRKLAKLSGTYNIMTRSLRGRCIIPKEEFVPEIQNKDLQKTAKATLINQRSRRKIKKLETTVSPSPKEKCTLSAGSNNFPNEQILNNVSNKKVSLRGKAPKFLEIKTMTQNINQNDSSNYDQNKNVKHSSMLVQKGSSEHAKRKQINNSETITTANMMKNVTPESKPTVSKTVQTRGKKKMKEENTTLMTELPKETEGRTRASKRIRK</sequence>
<feature type="region of interest" description="Disordered" evidence="8">
    <location>
        <begin position="934"/>
        <end position="988"/>
    </location>
</feature>
<feature type="compositionally biased region" description="Polar residues" evidence="8">
    <location>
        <begin position="2259"/>
        <end position="2272"/>
    </location>
</feature>
<dbReference type="Pfam" id="PF15276">
    <property type="entry name" value="PP1_bind"/>
    <property type="match status" value="1"/>
</dbReference>
<feature type="region of interest" description="Disordered" evidence="8">
    <location>
        <begin position="2043"/>
        <end position="2071"/>
    </location>
</feature>
<reference evidence="10" key="1">
    <citation type="submission" date="2025-08" db="UniProtKB">
        <authorList>
            <consortium name="Ensembl"/>
        </authorList>
    </citation>
    <scope>IDENTIFICATION</scope>
</reference>
<feature type="region of interest" description="Disordered" evidence="8">
    <location>
        <begin position="1"/>
        <end position="42"/>
    </location>
</feature>
<feature type="region of interest" description="Disordered" evidence="8">
    <location>
        <begin position="518"/>
        <end position="555"/>
    </location>
</feature>
<dbReference type="PANTHER" id="PTHR21603">
    <property type="entry name" value="ANTIGEN KI-67-LIKE PROTEIN"/>
    <property type="match status" value="1"/>
</dbReference>
<reference evidence="10" key="2">
    <citation type="submission" date="2025-09" db="UniProtKB">
        <authorList>
            <consortium name="Ensembl"/>
        </authorList>
    </citation>
    <scope>IDENTIFICATION</scope>
</reference>
<feature type="region of interest" description="Disordered" evidence="8">
    <location>
        <begin position="1674"/>
        <end position="1783"/>
    </location>
</feature>
<feature type="region of interest" description="Disordered" evidence="8">
    <location>
        <begin position="2259"/>
        <end position="2305"/>
    </location>
</feature>
<feature type="compositionally biased region" description="Basic and acidic residues" evidence="8">
    <location>
        <begin position="1012"/>
        <end position="1039"/>
    </location>
</feature>
<feature type="compositionally biased region" description="Basic residues" evidence="8">
    <location>
        <begin position="635"/>
        <end position="646"/>
    </location>
</feature>
<feature type="region of interest" description="Disordered" evidence="8">
    <location>
        <begin position="625"/>
        <end position="669"/>
    </location>
</feature>
<dbReference type="GO" id="GO:0007088">
    <property type="term" value="P:regulation of mitotic nuclear division"/>
    <property type="evidence" value="ECO:0007669"/>
    <property type="project" value="TreeGrafter"/>
</dbReference>
<proteinExistence type="predicted"/>
<feature type="region of interest" description="Disordered" evidence="8">
    <location>
        <begin position="568"/>
        <end position="603"/>
    </location>
</feature>
<feature type="region of interest" description="Disordered" evidence="8">
    <location>
        <begin position="1011"/>
        <end position="1085"/>
    </location>
</feature>
<accession>A0A8C7E746</accession>
<dbReference type="GO" id="GO:0005694">
    <property type="term" value="C:chromosome"/>
    <property type="evidence" value="ECO:0007669"/>
    <property type="project" value="TreeGrafter"/>
</dbReference>
<dbReference type="Proteomes" id="UP000694559">
    <property type="component" value="Unplaced"/>
</dbReference>
<evidence type="ECO:0000256" key="1">
    <source>
        <dbReference type="ARBA" id="ARBA00004123"/>
    </source>
</evidence>
<feature type="compositionally biased region" description="Basic and acidic residues" evidence="8">
    <location>
        <begin position="1716"/>
        <end position="1729"/>
    </location>
</feature>
<feature type="compositionally biased region" description="Low complexity" evidence="8">
    <location>
        <begin position="1987"/>
        <end position="1997"/>
    </location>
</feature>
<evidence type="ECO:0000256" key="7">
    <source>
        <dbReference type="SAM" id="Coils"/>
    </source>
</evidence>
<dbReference type="PANTHER" id="PTHR21603:SF17">
    <property type="entry name" value="PROLIFERATION MARKER PROTEIN KI-67"/>
    <property type="match status" value="1"/>
</dbReference>
<keyword evidence="6" id="KW-0131">Cell cycle</keyword>
<evidence type="ECO:0000256" key="3">
    <source>
        <dbReference type="ARBA" id="ARBA00022553"/>
    </source>
</evidence>
<feature type="compositionally biased region" description="Polar residues" evidence="8">
    <location>
        <begin position="1756"/>
        <end position="1783"/>
    </location>
</feature>
<dbReference type="GeneTree" id="ENSGT00940000154352"/>
<evidence type="ECO:0000256" key="8">
    <source>
        <dbReference type="SAM" id="MobiDB-lite"/>
    </source>
</evidence>
<feature type="domain" description="PP1-binding" evidence="9">
    <location>
        <begin position="451"/>
        <end position="513"/>
    </location>
</feature>
<feature type="region of interest" description="Disordered" evidence="8">
    <location>
        <begin position="216"/>
        <end position="248"/>
    </location>
</feature>
<evidence type="ECO:0000256" key="6">
    <source>
        <dbReference type="ARBA" id="ARBA00023306"/>
    </source>
</evidence>
<feature type="compositionally biased region" description="Basic and acidic residues" evidence="8">
    <location>
        <begin position="934"/>
        <end position="961"/>
    </location>
</feature>
<evidence type="ECO:0000259" key="9">
    <source>
        <dbReference type="Pfam" id="PF15276"/>
    </source>
</evidence>
<dbReference type="OrthoDB" id="6288785at2759"/>
<keyword evidence="2" id="KW-1017">Isopeptide bond</keyword>
<name>A0A8C7E746_NAJNA</name>